<dbReference type="Gene3D" id="1.10.510.10">
    <property type="entry name" value="Transferase(Phosphotransferase) domain 1"/>
    <property type="match status" value="1"/>
</dbReference>
<gene>
    <name evidence="11" type="ORF">E6K77_09800</name>
</gene>
<dbReference type="SUPFAM" id="SSF48452">
    <property type="entry name" value="TPR-like"/>
    <property type="match status" value="1"/>
</dbReference>
<dbReference type="SMART" id="SM00220">
    <property type="entry name" value="S_TKc"/>
    <property type="match status" value="1"/>
</dbReference>
<keyword evidence="5 8" id="KW-0547">Nucleotide-binding</keyword>
<dbReference type="InterPro" id="IPR011009">
    <property type="entry name" value="Kinase-like_dom_sf"/>
</dbReference>
<dbReference type="PROSITE" id="PS00107">
    <property type="entry name" value="PROTEIN_KINASE_ATP"/>
    <property type="match status" value="1"/>
</dbReference>
<dbReference type="Pfam" id="PF00069">
    <property type="entry name" value="Pkinase"/>
    <property type="match status" value="1"/>
</dbReference>
<dbReference type="PANTHER" id="PTHR16305">
    <property type="entry name" value="TESTICULAR SOLUBLE ADENYLYL CYCLASE"/>
    <property type="match status" value="1"/>
</dbReference>
<dbReference type="PROSITE" id="PS00108">
    <property type="entry name" value="PROTEIN_KINASE_ST"/>
    <property type="match status" value="1"/>
</dbReference>
<accession>A0A538TDA0</accession>
<dbReference type="FunFam" id="1.10.510.10:FF:000021">
    <property type="entry name" value="Serine/threonine protein kinase"/>
    <property type="match status" value="1"/>
</dbReference>
<dbReference type="SMART" id="SM00028">
    <property type="entry name" value="TPR"/>
    <property type="match status" value="3"/>
</dbReference>
<dbReference type="Proteomes" id="UP000317366">
    <property type="component" value="Unassembled WGS sequence"/>
</dbReference>
<evidence type="ECO:0000259" key="10">
    <source>
        <dbReference type="PROSITE" id="PS50011"/>
    </source>
</evidence>
<dbReference type="GO" id="GO:0016020">
    <property type="term" value="C:membrane"/>
    <property type="evidence" value="ECO:0007669"/>
    <property type="project" value="UniProtKB-SubCell"/>
</dbReference>
<dbReference type="PANTHER" id="PTHR16305:SF28">
    <property type="entry name" value="GUANYLATE CYCLASE DOMAIN-CONTAINING PROTEIN"/>
    <property type="match status" value="1"/>
</dbReference>
<dbReference type="GO" id="GO:0004016">
    <property type="term" value="F:adenylate cyclase activity"/>
    <property type="evidence" value="ECO:0007669"/>
    <property type="project" value="TreeGrafter"/>
</dbReference>
<dbReference type="CDD" id="cd14014">
    <property type="entry name" value="STKc_PknB_like"/>
    <property type="match status" value="1"/>
</dbReference>
<dbReference type="Pfam" id="PF13191">
    <property type="entry name" value="AAA_16"/>
    <property type="match status" value="1"/>
</dbReference>
<evidence type="ECO:0000313" key="11">
    <source>
        <dbReference type="EMBL" id="TMQ61635.1"/>
    </source>
</evidence>
<dbReference type="GO" id="GO:0004674">
    <property type="term" value="F:protein serine/threonine kinase activity"/>
    <property type="evidence" value="ECO:0007669"/>
    <property type="project" value="UniProtKB-KW"/>
</dbReference>
<dbReference type="InterPro" id="IPR017441">
    <property type="entry name" value="Protein_kinase_ATP_BS"/>
</dbReference>
<dbReference type="InterPro" id="IPR041664">
    <property type="entry name" value="AAA_16"/>
</dbReference>
<dbReference type="Gene3D" id="3.30.200.20">
    <property type="entry name" value="Phosphorylase Kinase, domain 1"/>
    <property type="match status" value="1"/>
</dbReference>
<keyword evidence="3" id="KW-0723">Serine/threonine-protein kinase</keyword>
<dbReference type="Gene3D" id="3.30.70.1230">
    <property type="entry name" value="Nucleotide cyclase"/>
    <property type="match status" value="1"/>
</dbReference>
<dbReference type="GO" id="GO:0009190">
    <property type="term" value="P:cyclic nucleotide biosynthetic process"/>
    <property type="evidence" value="ECO:0007669"/>
    <property type="project" value="InterPro"/>
</dbReference>
<name>A0A538TDA0_UNCEI</name>
<dbReference type="InterPro" id="IPR000719">
    <property type="entry name" value="Prot_kinase_dom"/>
</dbReference>
<evidence type="ECO:0000256" key="3">
    <source>
        <dbReference type="ARBA" id="ARBA00022527"/>
    </source>
</evidence>
<comment type="caution">
    <text evidence="11">The sequence shown here is derived from an EMBL/GenBank/DDBJ whole genome shotgun (WGS) entry which is preliminary data.</text>
</comment>
<protein>
    <recommendedName>
        <fullName evidence="2">non-specific serine/threonine protein kinase</fullName>
        <ecNumber evidence="2">2.7.11.1</ecNumber>
    </recommendedName>
</protein>
<dbReference type="EMBL" id="VBOX01000095">
    <property type="protein sequence ID" value="TMQ61635.1"/>
    <property type="molecule type" value="Genomic_DNA"/>
</dbReference>
<dbReference type="PROSITE" id="PS50011">
    <property type="entry name" value="PROTEIN_KINASE_DOM"/>
    <property type="match status" value="1"/>
</dbReference>
<evidence type="ECO:0000313" key="12">
    <source>
        <dbReference type="Proteomes" id="UP000317366"/>
    </source>
</evidence>
<sequence>MIGKKLRAYEITEEIGSGGMATVFRAYQPSMDRHVAIKVIHSNILHDGALRERFQREARLIARLEHPHLLPVYDFDGEHNPPYIVMRYLEGGTLKQVQQQGRVPRDEFLYILRQLAGALDYAHRQGVVHRDLKPSNVMIDREGNAFLTDFGIARASGREKDLTGTGLMIGTPGYMAPEQARADGMADKAADIYSLGVIAFEVLAGSPPYEHENGFEVILAHINSPIPKASERDTKLPKAIDPVLARALAKEPSNRFVTATEFVESLIGALRIKPSEAPAALQSMTQTISVDQLSSHRKKKDEAETPGPDTPSDQQRQITAVSVNVKELAEILYEKGADAERVRSTMDALWGALSEIAKGHGGATHSHTEDTGLILWGRDRAREDDSENAIRATLAMRDKVVTETRKVLGAKWEPTEENPLPFSAGITTGPVLLERESDSGNYVASGAPITLAGRLKDSAPPGGILVAHETFTLVRGVFTFTQGEPLRVRGRKEPIEVYVVTQVKPRAFRLRAQGIEGVETKMIGREIELRLLQEALTLTLEDGETQVVTVVGEAGVGKSRLLFEFSNWTDLQEQTIWFFQARATQPSMLEPYSLTRDLFSFRFRILDSDPLAVVHEKFVKGVAEFLGEGSERKAHFIGQLVGFDFSNRPEVEAALKDGDAFRRVAQDYLGELFTTASRVNPVMIHIEDIHWADDRSLDLVNNLVRDNTGLPLFVLCMARPSLYERRPQWGEGQRFHERIQLEPLSQLSSRRLVRELLKHVPEVPAALRDLVVDRADGNPFYIEELIKALIDDRVIIKGEETWSVDTSRLSTVRVPATLTGVLQARLDTLPAQLYQLLQRASVVGRIFWDSAAVHLSREAAGLKTAEVQTMLEDLRDREMILQREESGFAGTVEYVFRHAILRDVTYETVIPRQRRALHRLVGDWLLDVGGERAGEHTLLVAEHYGRAEEASLAAAQLAKAGERAIQLATYEEAATLLQRAHEMLTGSEHTAQRLGIEMLRANLEAIRGHYAKAVEILKPAVEEARSTGDIRLLAKVLGQLGRVAMWQGDDAASAKYIGEALELSRKVGDKDALIFNLRQMGNAIVQTNPRESIRYQEESVQLARQVGDKYSEAHGLNSLAIAFQLDDRPEQAMATFAKSLELNRERGDRLNEAMVLGNMAGLYSAAGELETAERTAKESVAIAKEIGAHSVLPTGQTALAEICLRQGRDTEARVWARTAAETCRSMGIPPSQIALLYGILEIRSGDRRKGLAWVGFTRAHDPNKMEIAAAIRSFWSVIRGDDSEEEVEAAMRGGEGLKLEEILAEAEAEGA</sequence>
<dbReference type="SUPFAM" id="SSF52540">
    <property type="entry name" value="P-loop containing nucleoside triphosphate hydrolases"/>
    <property type="match status" value="1"/>
</dbReference>
<dbReference type="InterPro" id="IPR027417">
    <property type="entry name" value="P-loop_NTPase"/>
</dbReference>
<proteinExistence type="predicted"/>
<evidence type="ECO:0000256" key="9">
    <source>
        <dbReference type="SAM" id="MobiDB-lite"/>
    </source>
</evidence>
<evidence type="ECO:0000256" key="8">
    <source>
        <dbReference type="PROSITE-ProRule" id="PRU10141"/>
    </source>
</evidence>
<dbReference type="GO" id="GO:0005737">
    <property type="term" value="C:cytoplasm"/>
    <property type="evidence" value="ECO:0007669"/>
    <property type="project" value="TreeGrafter"/>
</dbReference>
<evidence type="ECO:0000256" key="4">
    <source>
        <dbReference type="ARBA" id="ARBA00022679"/>
    </source>
</evidence>
<keyword evidence="7 8" id="KW-0067">ATP-binding</keyword>
<reference evidence="11 12" key="1">
    <citation type="journal article" date="2019" name="Nat. Microbiol.">
        <title>Mediterranean grassland soil C-N compound turnover is dependent on rainfall and depth, and is mediated by genomically divergent microorganisms.</title>
        <authorList>
            <person name="Diamond S."/>
            <person name="Andeer P.F."/>
            <person name="Li Z."/>
            <person name="Crits-Christoph A."/>
            <person name="Burstein D."/>
            <person name="Anantharaman K."/>
            <person name="Lane K.R."/>
            <person name="Thomas B.C."/>
            <person name="Pan C."/>
            <person name="Northen T.R."/>
            <person name="Banfield J.F."/>
        </authorList>
    </citation>
    <scope>NUCLEOTIDE SEQUENCE [LARGE SCALE GENOMIC DNA]</scope>
    <source>
        <strain evidence="11">WS_7</strain>
    </source>
</reference>
<feature type="compositionally biased region" description="Polar residues" evidence="9">
    <location>
        <begin position="283"/>
        <end position="293"/>
    </location>
</feature>
<dbReference type="Pfam" id="PF13424">
    <property type="entry name" value="TPR_12"/>
    <property type="match status" value="1"/>
</dbReference>
<dbReference type="EC" id="2.7.11.1" evidence="2"/>
<evidence type="ECO:0000256" key="2">
    <source>
        <dbReference type="ARBA" id="ARBA00012513"/>
    </source>
</evidence>
<feature type="binding site" evidence="8">
    <location>
        <position position="38"/>
    </location>
    <ligand>
        <name>ATP</name>
        <dbReference type="ChEBI" id="CHEBI:30616"/>
    </ligand>
</feature>
<dbReference type="InterPro" id="IPR008271">
    <property type="entry name" value="Ser/Thr_kinase_AS"/>
</dbReference>
<dbReference type="InterPro" id="IPR001054">
    <property type="entry name" value="A/G_cyclase"/>
</dbReference>
<evidence type="ECO:0000256" key="6">
    <source>
        <dbReference type="ARBA" id="ARBA00022777"/>
    </source>
</evidence>
<feature type="region of interest" description="Disordered" evidence="9">
    <location>
        <begin position="283"/>
        <end position="318"/>
    </location>
</feature>
<dbReference type="SUPFAM" id="SSF56112">
    <property type="entry name" value="Protein kinase-like (PK-like)"/>
    <property type="match status" value="1"/>
</dbReference>
<dbReference type="SUPFAM" id="SSF55073">
    <property type="entry name" value="Nucleotide cyclase"/>
    <property type="match status" value="1"/>
</dbReference>
<dbReference type="GO" id="GO:0005524">
    <property type="term" value="F:ATP binding"/>
    <property type="evidence" value="ECO:0007669"/>
    <property type="project" value="UniProtKB-UniRule"/>
</dbReference>
<keyword evidence="4" id="KW-0808">Transferase</keyword>
<feature type="domain" description="Protein kinase" evidence="10">
    <location>
        <begin position="9"/>
        <end position="267"/>
    </location>
</feature>
<dbReference type="Gene3D" id="1.25.40.10">
    <property type="entry name" value="Tetratricopeptide repeat domain"/>
    <property type="match status" value="1"/>
</dbReference>
<evidence type="ECO:0000256" key="5">
    <source>
        <dbReference type="ARBA" id="ARBA00022741"/>
    </source>
</evidence>
<comment type="subcellular location">
    <subcellularLocation>
        <location evidence="1">Membrane</location>
        <topology evidence="1">Single-pass membrane protein</topology>
    </subcellularLocation>
</comment>
<keyword evidence="6" id="KW-0418">Kinase</keyword>
<dbReference type="InterPro" id="IPR029787">
    <property type="entry name" value="Nucleotide_cyclase"/>
</dbReference>
<evidence type="ECO:0000256" key="1">
    <source>
        <dbReference type="ARBA" id="ARBA00004167"/>
    </source>
</evidence>
<dbReference type="GO" id="GO:0035556">
    <property type="term" value="P:intracellular signal transduction"/>
    <property type="evidence" value="ECO:0007669"/>
    <property type="project" value="InterPro"/>
</dbReference>
<dbReference type="InterPro" id="IPR011990">
    <property type="entry name" value="TPR-like_helical_dom_sf"/>
</dbReference>
<organism evidence="11 12">
    <name type="scientific">Eiseniibacteriota bacterium</name>
    <dbReference type="NCBI Taxonomy" id="2212470"/>
    <lineage>
        <taxon>Bacteria</taxon>
        <taxon>Candidatus Eiseniibacteriota</taxon>
    </lineage>
</organism>
<dbReference type="InterPro" id="IPR019734">
    <property type="entry name" value="TPR_rpt"/>
</dbReference>
<evidence type="ECO:0000256" key="7">
    <source>
        <dbReference type="ARBA" id="ARBA00022840"/>
    </source>
</evidence>
<dbReference type="CDD" id="cd07302">
    <property type="entry name" value="CHD"/>
    <property type="match status" value="1"/>
</dbReference>